<sequence length="68" mass="6930">MSLVFDVPAMTCQHCVDSITSEVSAVDGVTGVQVDLDTKKVTVDGDGLSTEPIVAAIDEAGFDATVAS</sequence>
<dbReference type="FunFam" id="3.30.70.100:FF:000001">
    <property type="entry name" value="ATPase copper transporting beta"/>
    <property type="match status" value="1"/>
</dbReference>
<dbReference type="PRINTS" id="PR00944">
    <property type="entry name" value="CUEXPORT"/>
</dbReference>
<dbReference type="InterPro" id="IPR006121">
    <property type="entry name" value="HMA_dom"/>
</dbReference>
<keyword evidence="4" id="KW-1185">Reference proteome</keyword>
<evidence type="ECO:0000256" key="1">
    <source>
        <dbReference type="ARBA" id="ARBA00022723"/>
    </source>
</evidence>
<dbReference type="InterPro" id="IPR017969">
    <property type="entry name" value="Heavy-metal-associated_CS"/>
</dbReference>
<dbReference type="EMBL" id="CP033896">
    <property type="protein sequence ID" value="AZA12490.1"/>
    <property type="molecule type" value="Genomic_DNA"/>
</dbReference>
<dbReference type="PROSITE" id="PS50846">
    <property type="entry name" value="HMA_2"/>
    <property type="match status" value="1"/>
</dbReference>
<evidence type="ECO:0000313" key="4">
    <source>
        <dbReference type="Proteomes" id="UP000269019"/>
    </source>
</evidence>
<name>A0A3G6J7S3_9CORY</name>
<accession>A0A3G6J7S3</accession>
<keyword evidence="1" id="KW-0479">Metal-binding</keyword>
<dbReference type="GO" id="GO:0005507">
    <property type="term" value="F:copper ion binding"/>
    <property type="evidence" value="ECO:0007669"/>
    <property type="project" value="InterPro"/>
</dbReference>
<feature type="domain" description="HMA" evidence="2">
    <location>
        <begin position="1"/>
        <end position="65"/>
    </location>
</feature>
<dbReference type="KEGG" id="ccho:CCHOA_00290"/>
<evidence type="ECO:0000259" key="2">
    <source>
        <dbReference type="PROSITE" id="PS50846"/>
    </source>
</evidence>
<dbReference type="AlphaFoldDB" id="A0A3G6J7S3"/>
<gene>
    <name evidence="3" type="primary">copZ</name>
    <name evidence="3" type="ORF">CCHOA_00290</name>
</gene>
<dbReference type="RefSeq" id="WP_123925621.1">
    <property type="nucleotide sequence ID" value="NZ_CP033896.1"/>
</dbReference>
<dbReference type="Gene3D" id="3.30.70.100">
    <property type="match status" value="1"/>
</dbReference>
<dbReference type="PROSITE" id="PS01047">
    <property type="entry name" value="HMA_1"/>
    <property type="match status" value="1"/>
</dbReference>
<reference evidence="3 4" key="1">
    <citation type="submission" date="2018-11" db="EMBL/GenBank/DDBJ databases">
        <authorList>
            <person name="Kleinhagauer T."/>
            <person name="Glaeser S.P."/>
            <person name="Spergser J."/>
            <person name="Ruckert C."/>
            <person name="Kaempfer P."/>
            <person name="Busse H.-J."/>
        </authorList>
    </citation>
    <scope>NUCLEOTIDE SEQUENCE [LARGE SCALE GENOMIC DNA]</scope>
    <source>
        <strain evidence="3 4">200CH</strain>
    </source>
</reference>
<dbReference type="InterPro" id="IPR036163">
    <property type="entry name" value="HMA_dom_sf"/>
</dbReference>
<evidence type="ECO:0000313" key="3">
    <source>
        <dbReference type="EMBL" id="AZA12490.1"/>
    </source>
</evidence>
<dbReference type="CDD" id="cd00371">
    <property type="entry name" value="HMA"/>
    <property type="match status" value="1"/>
</dbReference>
<dbReference type="Pfam" id="PF00403">
    <property type="entry name" value="HMA"/>
    <property type="match status" value="1"/>
</dbReference>
<proteinExistence type="predicted"/>
<dbReference type="Proteomes" id="UP000269019">
    <property type="component" value="Chromosome"/>
</dbReference>
<dbReference type="InterPro" id="IPR000428">
    <property type="entry name" value="Cu-bd"/>
</dbReference>
<protein>
    <submittedName>
        <fullName evidence="3">Copper chaperone CopZ</fullName>
    </submittedName>
</protein>
<dbReference type="GO" id="GO:0006825">
    <property type="term" value="P:copper ion transport"/>
    <property type="evidence" value="ECO:0007669"/>
    <property type="project" value="InterPro"/>
</dbReference>
<dbReference type="SUPFAM" id="SSF55008">
    <property type="entry name" value="HMA, heavy metal-associated domain"/>
    <property type="match status" value="1"/>
</dbReference>
<dbReference type="OrthoDB" id="9813965at2"/>
<organism evidence="3 4">
    <name type="scientific">Corynebacterium choanae</name>
    <dbReference type="NCBI Taxonomy" id="1862358"/>
    <lineage>
        <taxon>Bacteria</taxon>
        <taxon>Bacillati</taxon>
        <taxon>Actinomycetota</taxon>
        <taxon>Actinomycetes</taxon>
        <taxon>Mycobacteriales</taxon>
        <taxon>Corynebacteriaceae</taxon>
        <taxon>Corynebacterium</taxon>
    </lineage>
</organism>